<dbReference type="EMBL" id="OX596096">
    <property type="protein sequence ID" value="CAM9574444.1"/>
    <property type="molecule type" value="Genomic_DNA"/>
</dbReference>
<evidence type="ECO:0000313" key="2">
    <source>
        <dbReference type="Proteomes" id="UP001162501"/>
    </source>
</evidence>
<gene>
    <name evidence="1" type="ORF">MRATA1EN22A_LOCUS4454</name>
</gene>
<reference evidence="1" key="2">
    <citation type="submission" date="2025-03" db="EMBL/GenBank/DDBJ databases">
        <authorList>
            <consortium name="ELIXIR-Norway"/>
            <consortium name="Elixir Norway"/>
        </authorList>
    </citation>
    <scope>NUCLEOTIDE SEQUENCE</scope>
</reference>
<accession>A0AC59YD40</accession>
<name>A0AC59YD40_RANTA</name>
<evidence type="ECO:0000313" key="1">
    <source>
        <dbReference type="EMBL" id="CAM9574444.1"/>
    </source>
</evidence>
<reference evidence="1" key="1">
    <citation type="submission" date="2023-05" db="EMBL/GenBank/DDBJ databases">
        <authorList>
            <consortium name="ELIXIR-Norway"/>
        </authorList>
    </citation>
    <scope>NUCLEOTIDE SEQUENCE</scope>
</reference>
<organism evidence="1 2">
    <name type="scientific">Rangifer tarandus platyrhynchus</name>
    <name type="common">Svalbard reindeer</name>
    <dbReference type="NCBI Taxonomy" id="3082113"/>
    <lineage>
        <taxon>Eukaryota</taxon>
        <taxon>Metazoa</taxon>
        <taxon>Chordata</taxon>
        <taxon>Craniata</taxon>
        <taxon>Vertebrata</taxon>
        <taxon>Euteleostomi</taxon>
        <taxon>Mammalia</taxon>
        <taxon>Eutheria</taxon>
        <taxon>Laurasiatheria</taxon>
        <taxon>Artiodactyla</taxon>
        <taxon>Ruminantia</taxon>
        <taxon>Pecora</taxon>
        <taxon>Cervidae</taxon>
        <taxon>Odocoileinae</taxon>
        <taxon>Rangifer</taxon>
    </lineage>
</organism>
<proteinExistence type="predicted"/>
<dbReference type="Proteomes" id="UP001162501">
    <property type="component" value="Chromosome 12"/>
</dbReference>
<sequence>MVRSEPRFMSSRRVCTAQKVLKSSGSAREEAVTFADARPPHLRRLQRGVGGPHPAPSPLARLSPGLASPLGSVP</sequence>
<protein>
    <submittedName>
        <fullName evidence="1">Uncharacterized protein</fullName>
    </submittedName>
</protein>